<dbReference type="GO" id="GO:0006096">
    <property type="term" value="P:glycolytic process"/>
    <property type="evidence" value="ECO:0007669"/>
    <property type="project" value="UniProtKB-UniRule"/>
</dbReference>
<dbReference type="CDD" id="cd16010">
    <property type="entry name" value="iPGM"/>
    <property type="match status" value="1"/>
</dbReference>
<dbReference type="NCBIfam" id="TIGR01307">
    <property type="entry name" value="pgm_bpd_ind"/>
    <property type="match status" value="1"/>
</dbReference>
<dbReference type="InterPro" id="IPR036646">
    <property type="entry name" value="PGAM_B_sf"/>
</dbReference>
<feature type="binding site" evidence="9 12">
    <location>
        <position position="124"/>
    </location>
    <ligand>
        <name>substrate</name>
    </ligand>
</feature>
<dbReference type="EMBL" id="JACPUR010000032">
    <property type="protein sequence ID" value="MBI3128559.1"/>
    <property type="molecule type" value="Genomic_DNA"/>
</dbReference>
<comment type="caution">
    <text evidence="16">The sequence shown here is derived from an EMBL/GenBank/DDBJ whole genome shotgun (WGS) entry which is preliminary data.</text>
</comment>
<comment type="pathway">
    <text evidence="3 9">Carbohydrate degradation; glycolysis; pyruvate from D-glyceraldehyde 3-phosphate: step 3/5.</text>
</comment>
<evidence type="ECO:0000259" key="14">
    <source>
        <dbReference type="Pfam" id="PF01676"/>
    </source>
</evidence>
<evidence type="ECO:0000256" key="12">
    <source>
        <dbReference type="PIRSR" id="PIRSR001492-2"/>
    </source>
</evidence>
<dbReference type="AlphaFoldDB" id="A0A932MMR0"/>
<dbReference type="FunFam" id="3.40.1450.10:FF:000002">
    <property type="entry name" value="2,3-bisphosphoglycerate-independent phosphoglycerate mutase"/>
    <property type="match status" value="1"/>
</dbReference>
<dbReference type="Pfam" id="PF01676">
    <property type="entry name" value="Metalloenzyme"/>
    <property type="match status" value="1"/>
</dbReference>
<keyword evidence="7 9" id="KW-0464">Manganese</keyword>
<feature type="domain" description="BPG-independent PGAM N-terminal" evidence="15">
    <location>
        <begin position="83"/>
        <end position="298"/>
    </location>
</feature>
<feature type="domain" description="Metalloenzyme" evidence="14">
    <location>
        <begin position="6"/>
        <end position="499"/>
    </location>
</feature>
<feature type="binding site" evidence="9 12">
    <location>
        <begin position="261"/>
        <end position="264"/>
    </location>
    <ligand>
        <name>substrate</name>
    </ligand>
</feature>
<dbReference type="GO" id="GO:0030145">
    <property type="term" value="F:manganese ion binding"/>
    <property type="evidence" value="ECO:0007669"/>
    <property type="project" value="UniProtKB-UniRule"/>
</dbReference>
<comment type="function">
    <text evidence="2 9">Catalyzes the interconversion of 2-phosphoglycerate and 3-phosphoglycerate.</text>
</comment>
<feature type="binding site" evidence="9 12">
    <location>
        <begin position="154"/>
        <end position="155"/>
    </location>
    <ligand>
        <name>substrate</name>
    </ligand>
</feature>
<evidence type="ECO:0000256" key="13">
    <source>
        <dbReference type="PIRSR" id="PIRSR001492-3"/>
    </source>
</evidence>
<evidence type="ECO:0000256" key="8">
    <source>
        <dbReference type="ARBA" id="ARBA00023235"/>
    </source>
</evidence>
<feature type="binding site" evidence="9 13">
    <location>
        <position position="401"/>
    </location>
    <ligand>
        <name>Mn(2+)</name>
        <dbReference type="ChEBI" id="CHEBI:29035"/>
        <label>1</label>
    </ligand>
</feature>
<evidence type="ECO:0000313" key="17">
    <source>
        <dbReference type="Proteomes" id="UP000782312"/>
    </source>
</evidence>
<dbReference type="Gene3D" id="3.40.720.10">
    <property type="entry name" value="Alkaline Phosphatase, subunit A"/>
    <property type="match status" value="1"/>
</dbReference>
<evidence type="ECO:0000256" key="7">
    <source>
        <dbReference type="ARBA" id="ARBA00023211"/>
    </source>
</evidence>
<comment type="cofactor">
    <cofactor evidence="9">
        <name>Mn(2+)</name>
        <dbReference type="ChEBI" id="CHEBI:29035"/>
    </cofactor>
    <text evidence="9">Binds 2 manganese ions per subunit.</text>
</comment>
<dbReference type="PANTHER" id="PTHR31637">
    <property type="entry name" value="2,3-BISPHOSPHOGLYCERATE-INDEPENDENT PHOSPHOGLYCERATE MUTASE"/>
    <property type="match status" value="1"/>
</dbReference>
<accession>A0A932MMR0</accession>
<evidence type="ECO:0000256" key="4">
    <source>
        <dbReference type="ARBA" id="ARBA00008819"/>
    </source>
</evidence>
<feature type="binding site" evidence="9 13">
    <location>
        <position position="405"/>
    </location>
    <ligand>
        <name>Mn(2+)</name>
        <dbReference type="ChEBI" id="CHEBI:29035"/>
        <label>1</label>
    </ligand>
</feature>
<comment type="similarity">
    <text evidence="4 9">Belongs to the BPG-independent phosphoglycerate mutase family.</text>
</comment>
<dbReference type="SUPFAM" id="SSF53649">
    <property type="entry name" value="Alkaline phosphatase-like"/>
    <property type="match status" value="1"/>
</dbReference>
<dbReference type="GO" id="GO:0006007">
    <property type="term" value="P:glucose catabolic process"/>
    <property type="evidence" value="ECO:0007669"/>
    <property type="project" value="InterPro"/>
</dbReference>
<evidence type="ECO:0000313" key="16">
    <source>
        <dbReference type="EMBL" id="MBI3128559.1"/>
    </source>
</evidence>
<keyword evidence="8 9" id="KW-0413">Isomerase</keyword>
<dbReference type="PANTHER" id="PTHR31637:SF0">
    <property type="entry name" value="2,3-BISPHOSPHOGLYCERATE-INDEPENDENT PHOSPHOGLYCERATE MUTASE"/>
    <property type="match status" value="1"/>
</dbReference>
<comment type="subunit">
    <text evidence="9">Monomer.</text>
</comment>
<feature type="binding site" evidence="9 13">
    <location>
        <position position="13"/>
    </location>
    <ligand>
        <name>Mn(2+)</name>
        <dbReference type="ChEBI" id="CHEBI:29035"/>
        <label>2</label>
    </ligand>
</feature>
<evidence type="ECO:0000256" key="3">
    <source>
        <dbReference type="ARBA" id="ARBA00004798"/>
    </source>
</evidence>
<dbReference type="HAMAP" id="MF_01038">
    <property type="entry name" value="GpmI"/>
    <property type="match status" value="1"/>
</dbReference>
<proteinExistence type="inferred from homology"/>
<feature type="binding site" evidence="9 13">
    <location>
        <position position="443"/>
    </location>
    <ligand>
        <name>Mn(2+)</name>
        <dbReference type="ChEBI" id="CHEBI:29035"/>
        <label>2</label>
    </ligand>
</feature>
<feature type="active site" description="Phosphoserine intermediate" evidence="9 11">
    <location>
        <position position="63"/>
    </location>
</feature>
<dbReference type="Proteomes" id="UP000782312">
    <property type="component" value="Unassembled WGS sequence"/>
</dbReference>
<protein>
    <recommendedName>
        <fullName evidence="9 10">2,3-bisphosphoglycerate-independent phosphoglycerate mutase</fullName>
        <shortName evidence="9">BPG-independent PGAM</shortName>
        <shortName evidence="9">Phosphoglyceromutase</shortName>
        <shortName evidence="9">iPGM</shortName>
        <ecNumber evidence="9 10">5.4.2.12</ecNumber>
    </recommendedName>
</protein>
<gene>
    <name evidence="9" type="primary">gpmI</name>
    <name evidence="16" type="ORF">HYZ11_13220</name>
</gene>
<feature type="binding site" evidence="9 13">
    <location>
        <position position="461"/>
    </location>
    <ligand>
        <name>Mn(2+)</name>
        <dbReference type="ChEBI" id="CHEBI:29035"/>
        <label>1</label>
    </ligand>
</feature>
<evidence type="ECO:0000256" key="9">
    <source>
        <dbReference type="HAMAP-Rule" id="MF_01038"/>
    </source>
</evidence>
<name>A0A932MMR0_UNCTE</name>
<feature type="binding site" evidence="9 12">
    <location>
        <position position="186"/>
    </location>
    <ligand>
        <name>substrate</name>
    </ligand>
</feature>
<dbReference type="Gene3D" id="3.40.1450.10">
    <property type="entry name" value="BPG-independent phosphoglycerate mutase, domain B"/>
    <property type="match status" value="1"/>
</dbReference>
<feature type="binding site" evidence="9 12">
    <location>
        <position position="334"/>
    </location>
    <ligand>
        <name>substrate</name>
    </ligand>
</feature>
<evidence type="ECO:0000256" key="5">
    <source>
        <dbReference type="ARBA" id="ARBA00022723"/>
    </source>
</evidence>
<evidence type="ECO:0000256" key="10">
    <source>
        <dbReference type="NCBIfam" id="TIGR01307"/>
    </source>
</evidence>
<dbReference type="Pfam" id="PF06415">
    <property type="entry name" value="iPGM_N"/>
    <property type="match status" value="1"/>
</dbReference>
<dbReference type="InterPro" id="IPR017850">
    <property type="entry name" value="Alkaline_phosphatase_core_sf"/>
</dbReference>
<evidence type="ECO:0000256" key="2">
    <source>
        <dbReference type="ARBA" id="ARBA00002315"/>
    </source>
</evidence>
<keyword evidence="5 9" id="KW-0479">Metal-binding</keyword>
<dbReference type="InterPro" id="IPR005995">
    <property type="entry name" value="Pgm_bpd_ind"/>
</dbReference>
<dbReference type="GO" id="GO:0004619">
    <property type="term" value="F:phosphoglycerate mutase activity"/>
    <property type="evidence" value="ECO:0007669"/>
    <property type="project" value="UniProtKB-UniRule"/>
</dbReference>
<feature type="binding site" evidence="9 13">
    <location>
        <position position="63"/>
    </location>
    <ligand>
        <name>Mn(2+)</name>
        <dbReference type="ChEBI" id="CHEBI:29035"/>
        <label>2</label>
    </ligand>
</feature>
<dbReference type="PIRSF" id="PIRSF001492">
    <property type="entry name" value="IPGAM"/>
    <property type="match status" value="1"/>
</dbReference>
<feature type="binding site" evidence="9 12">
    <location>
        <position position="192"/>
    </location>
    <ligand>
        <name>substrate</name>
    </ligand>
</feature>
<dbReference type="SUPFAM" id="SSF64158">
    <property type="entry name" value="2,3-Bisphosphoglycerate-independent phosphoglycerate mutase, substrate-binding domain"/>
    <property type="match status" value="1"/>
</dbReference>
<keyword evidence="6 9" id="KW-0324">Glycolysis</keyword>
<dbReference type="InterPro" id="IPR006124">
    <property type="entry name" value="Metalloenzyme"/>
</dbReference>
<dbReference type="InterPro" id="IPR011258">
    <property type="entry name" value="BPG-indep_PGM_N"/>
</dbReference>
<dbReference type="GO" id="GO:0005829">
    <property type="term" value="C:cytosol"/>
    <property type="evidence" value="ECO:0007669"/>
    <property type="project" value="TreeGrafter"/>
</dbReference>
<evidence type="ECO:0000256" key="1">
    <source>
        <dbReference type="ARBA" id="ARBA00000370"/>
    </source>
</evidence>
<evidence type="ECO:0000256" key="11">
    <source>
        <dbReference type="PIRSR" id="PIRSR001492-1"/>
    </source>
</evidence>
<organism evidence="16 17">
    <name type="scientific">Tectimicrobiota bacterium</name>
    <dbReference type="NCBI Taxonomy" id="2528274"/>
    <lineage>
        <taxon>Bacteria</taxon>
        <taxon>Pseudomonadati</taxon>
        <taxon>Nitrospinota/Tectimicrobiota group</taxon>
        <taxon>Candidatus Tectimicrobiota</taxon>
    </lineage>
</organism>
<reference evidence="16" key="1">
    <citation type="submission" date="2020-07" db="EMBL/GenBank/DDBJ databases">
        <title>Huge and variable diversity of episymbiotic CPR bacteria and DPANN archaea in groundwater ecosystems.</title>
        <authorList>
            <person name="He C.Y."/>
            <person name="Keren R."/>
            <person name="Whittaker M."/>
            <person name="Farag I.F."/>
            <person name="Doudna J."/>
            <person name="Cate J.H.D."/>
            <person name="Banfield J.F."/>
        </authorList>
    </citation>
    <scope>NUCLEOTIDE SEQUENCE</scope>
    <source>
        <strain evidence="16">NC_groundwater_763_Ag_S-0.2um_68_21</strain>
    </source>
</reference>
<comment type="catalytic activity">
    <reaction evidence="1 9">
        <text>(2R)-2-phosphoglycerate = (2R)-3-phosphoglycerate</text>
        <dbReference type="Rhea" id="RHEA:15901"/>
        <dbReference type="ChEBI" id="CHEBI:58272"/>
        <dbReference type="ChEBI" id="CHEBI:58289"/>
        <dbReference type="EC" id="5.4.2.12"/>
    </reaction>
</comment>
<evidence type="ECO:0000256" key="6">
    <source>
        <dbReference type="ARBA" id="ARBA00023152"/>
    </source>
</evidence>
<sequence>MPVPRPVMLIVLDGWGLREERSHNAVALARTPVMDSLLAARPNTRLRTCGRAVGLPDGQMGNSEVGHLNLGAGRVVNQDIRRIEAAIEDGGFDRNPVLLEAARAAKRSGGALHVMGLVSDGGVHSHQDHGVAAARLARREGVERIFAHAFTDGRDTPPRSGREFVAKFAGDLEREAGARVATVMGRYYAMDRDKRWERTERAYRALVRGEGIPAADPAAAVEDSYAKDVTDEFIEPRVIQADGGPLAAIRDGDSVVCFNFRSDRARQLTRALVIPGFDGFGVPGRPRIHYACMTVYDETFHLPAAFPPQAMTGLFCHALEAAGKTCLRTAETEKYPHVTFFFNGGVEEPPRGERRIMVPSPKVATYDLQPEMSAEGVTEVVLRAIEEGKDDAIVVNYANPDMVGHTGVEAAAVKAVETVDACLGRVLRALEAKGGAAVVTADHGNCEQMWDEKTNGPHTAHTLNDTPCIVIDPGYRGALRAGGALCDVAPTLLGLMELEPTPEMTGKDLRLHRTER</sequence>
<dbReference type="EC" id="5.4.2.12" evidence="9 10"/>
<feature type="binding site" evidence="9 13">
    <location>
        <position position="442"/>
    </location>
    <ligand>
        <name>Mn(2+)</name>
        <dbReference type="ChEBI" id="CHEBI:29035"/>
        <label>2</label>
    </ligand>
</feature>
<evidence type="ECO:0000259" key="15">
    <source>
        <dbReference type="Pfam" id="PF06415"/>
    </source>
</evidence>